<feature type="region of interest" description="Disordered" evidence="1">
    <location>
        <begin position="43"/>
        <end position="62"/>
    </location>
</feature>
<feature type="non-terminal residue" evidence="2">
    <location>
        <position position="1"/>
    </location>
</feature>
<accession>A0A8S3HCW0</accession>
<feature type="compositionally biased region" description="Basic and acidic residues" evidence="1">
    <location>
        <begin position="43"/>
        <end position="53"/>
    </location>
</feature>
<protein>
    <submittedName>
        <fullName evidence="2">Uncharacterized protein</fullName>
    </submittedName>
</protein>
<comment type="caution">
    <text evidence="2">The sequence shown here is derived from an EMBL/GenBank/DDBJ whole genome shotgun (WGS) entry which is preliminary data.</text>
</comment>
<sequence length="62" mass="6995">MQIINQLSNEMDKTIDIQSISTPLIKLGEHLTSTLVRTKNKEKLLNEGSKNPDNENGVFQIN</sequence>
<dbReference type="EMBL" id="CAJOBH010291569">
    <property type="protein sequence ID" value="CAF5181803.1"/>
    <property type="molecule type" value="Genomic_DNA"/>
</dbReference>
<dbReference type="Proteomes" id="UP000681967">
    <property type="component" value="Unassembled WGS sequence"/>
</dbReference>
<evidence type="ECO:0000313" key="2">
    <source>
        <dbReference type="EMBL" id="CAF5181803.1"/>
    </source>
</evidence>
<evidence type="ECO:0000256" key="1">
    <source>
        <dbReference type="SAM" id="MobiDB-lite"/>
    </source>
</evidence>
<evidence type="ECO:0000313" key="3">
    <source>
        <dbReference type="Proteomes" id="UP000681967"/>
    </source>
</evidence>
<reference evidence="2" key="1">
    <citation type="submission" date="2021-02" db="EMBL/GenBank/DDBJ databases">
        <authorList>
            <person name="Nowell W R."/>
        </authorList>
    </citation>
    <scope>NUCLEOTIDE SEQUENCE</scope>
</reference>
<organism evidence="2 3">
    <name type="scientific">Rotaria magnacalcarata</name>
    <dbReference type="NCBI Taxonomy" id="392030"/>
    <lineage>
        <taxon>Eukaryota</taxon>
        <taxon>Metazoa</taxon>
        <taxon>Spiralia</taxon>
        <taxon>Gnathifera</taxon>
        <taxon>Rotifera</taxon>
        <taxon>Eurotatoria</taxon>
        <taxon>Bdelloidea</taxon>
        <taxon>Philodinida</taxon>
        <taxon>Philodinidae</taxon>
        <taxon>Rotaria</taxon>
    </lineage>
</organism>
<gene>
    <name evidence="2" type="ORF">BYL167_LOCUS79078</name>
</gene>
<proteinExistence type="predicted"/>
<dbReference type="AlphaFoldDB" id="A0A8S3HCW0"/>
<name>A0A8S3HCW0_9BILA</name>